<evidence type="ECO:0000313" key="1">
    <source>
        <dbReference type="EMBL" id="MFC6953852.1"/>
    </source>
</evidence>
<sequence>MFRRLRALVRSYWPASDDDGDVWEAIPGSQYDGRHAESGGLTRGEQEAAIADVQEQAAELDQE</sequence>
<evidence type="ECO:0000313" key="2">
    <source>
        <dbReference type="Proteomes" id="UP001596395"/>
    </source>
</evidence>
<dbReference type="RefSeq" id="WP_336350803.1">
    <property type="nucleotide sequence ID" value="NZ_JAZAQL010000002.1"/>
</dbReference>
<dbReference type="AlphaFoldDB" id="A0ABD5VKX5"/>
<proteinExistence type="predicted"/>
<reference evidence="1 2" key="1">
    <citation type="journal article" date="2019" name="Int. J. Syst. Evol. Microbiol.">
        <title>The Global Catalogue of Microorganisms (GCM) 10K type strain sequencing project: providing services to taxonomists for standard genome sequencing and annotation.</title>
        <authorList>
            <consortium name="The Broad Institute Genomics Platform"/>
            <consortium name="The Broad Institute Genome Sequencing Center for Infectious Disease"/>
            <person name="Wu L."/>
            <person name="Ma J."/>
        </authorList>
    </citation>
    <scope>NUCLEOTIDE SEQUENCE [LARGE SCALE GENOMIC DNA]</scope>
    <source>
        <strain evidence="1 2">GX26</strain>
    </source>
</reference>
<dbReference type="Proteomes" id="UP001596395">
    <property type="component" value="Unassembled WGS sequence"/>
</dbReference>
<gene>
    <name evidence="1" type="ORF">ACFQGB_13350</name>
</gene>
<protein>
    <submittedName>
        <fullName evidence="1">Uncharacterized protein</fullName>
    </submittedName>
</protein>
<accession>A0ABD5VKX5</accession>
<comment type="caution">
    <text evidence="1">The sequence shown here is derived from an EMBL/GenBank/DDBJ whole genome shotgun (WGS) entry which is preliminary data.</text>
</comment>
<organism evidence="1 2">
    <name type="scientific">Halorubellus litoreus</name>
    <dbReference type="NCBI Taxonomy" id="755308"/>
    <lineage>
        <taxon>Archaea</taxon>
        <taxon>Methanobacteriati</taxon>
        <taxon>Methanobacteriota</taxon>
        <taxon>Stenosarchaea group</taxon>
        <taxon>Halobacteria</taxon>
        <taxon>Halobacteriales</taxon>
        <taxon>Halorubellaceae</taxon>
        <taxon>Halorubellus</taxon>
    </lineage>
</organism>
<keyword evidence="2" id="KW-1185">Reference proteome</keyword>
<dbReference type="EMBL" id="JBHSXN010000002">
    <property type="protein sequence ID" value="MFC6953852.1"/>
    <property type="molecule type" value="Genomic_DNA"/>
</dbReference>
<name>A0ABD5VKX5_9EURY</name>